<comment type="caution">
    <text evidence="3">The sequence shown here is derived from an EMBL/GenBank/DDBJ whole genome shotgun (WGS) entry which is preliminary data.</text>
</comment>
<dbReference type="PANTHER" id="PTHR43249">
    <property type="entry name" value="UDP-N-ACETYL-2-AMINO-2-DEOXY-D-GLUCURONATE OXIDASE"/>
    <property type="match status" value="1"/>
</dbReference>
<evidence type="ECO:0000259" key="1">
    <source>
        <dbReference type="Pfam" id="PF01408"/>
    </source>
</evidence>
<feature type="domain" description="GFO/IDH/MocA-like oxidoreductase" evidence="2">
    <location>
        <begin position="136"/>
        <end position="255"/>
    </location>
</feature>
<accession>A0A9D9IAM8</accession>
<dbReference type="PANTHER" id="PTHR43249:SF1">
    <property type="entry name" value="D-GLUCOSIDE 3-DEHYDROGENASE"/>
    <property type="match status" value="1"/>
</dbReference>
<protein>
    <submittedName>
        <fullName evidence="3">Gfo/Idh/MocA family oxidoreductase</fullName>
    </submittedName>
</protein>
<sequence>MRKLGAAIIGTGNIAPQHVAGYLAHPERVEIKVLCDIFGDKAEKFAAVHGLEDCEIVTDYHELLGRDDIDLVSLCLPPSVHAEAAIDFMNAGKDVICEKPMAASLEEADRMNETAQRTGRILAVISQNRYRNNLYKVKKILDTGMLGRILFVKVNSFWYRGTNYYTLWWRGTWDKEGGGCTLNHAVHQIDILNYLMGKPLSITSVMANLAHDNAEIEDISLSLLRYPNALAEVNVTLCNHDERQEFEIVTEKATITVPWSVHAVKQLPNGFFEANPEMEKQLQDMYDSIPDLEMEGHPAEIGNVLKAIAGEEELLIDGKAGKDALDVIYGIYESAVERREVTLPIPADSPFYTKEGMLGKVPVYHEKSVSVDNIDGDITLGRN</sequence>
<dbReference type="Gene3D" id="3.30.360.10">
    <property type="entry name" value="Dihydrodipicolinate Reductase, domain 2"/>
    <property type="match status" value="1"/>
</dbReference>
<evidence type="ECO:0000313" key="3">
    <source>
        <dbReference type="EMBL" id="MBO8468238.1"/>
    </source>
</evidence>
<feature type="domain" description="Gfo/Idh/MocA-like oxidoreductase N-terminal" evidence="1">
    <location>
        <begin position="6"/>
        <end position="124"/>
    </location>
</feature>
<name>A0A9D9IAM8_9SPIO</name>
<reference evidence="3" key="2">
    <citation type="journal article" date="2021" name="PeerJ">
        <title>Extensive microbial diversity within the chicken gut microbiome revealed by metagenomics and culture.</title>
        <authorList>
            <person name="Gilroy R."/>
            <person name="Ravi A."/>
            <person name="Getino M."/>
            <person name="Pursley I."/>
            <person name="Horton D.L."/>
            <person name="Alikhan N.F."/>
            <person name="Baker D."/>
            <person name="Gharbi K."/>
            <person name="Hall N."/>
            <person name="Watson M."/>
            <person name="Adriaenssens E.M."/>
            <person name="Foster-Nyarko E."/>
            <person name="Jarju S."/>
            <person name="Secka A."/>
            <person name="Antonio M."/>
            <person name="Oren A."/>
            <person name="Chaudhuri R.R."/>
            <person name="La Ragione R."/>
            <person name="Hildebrand F."/>
            <person name="Pallen M.J."/>
        </authorList>
    </citation>
    <scope>NUCLEOTIDE SEQUENCE</scope>
    <source>
        <strain evidence="3">14700</strain>
    </source>
</reference>
<dbReference type="EMBL" id="JADIMF010000006">
    <property type="protein sequence ID" value="MBO8468238.1"/>
    <property type="molecule type" value="Genomic_DNA"/>
</dbReference>
<dbReference type="InterPro" id="IPR052515">
    <property type="entry name" value="Gfo/Idh/MocA_Oxidoreductase"/>
</dbReference>
<dbReference type="GO" id="GO:0000166">
    <property type="term" value="F:nucleotide binding"/>
    <property type="evidence" value="ECO:0007669"/>
    <property type="project" value="InterPro"/>
</dbReference>
<dbReference type="InterPro" id="IPR036291">
    <property type="entry name" value="NAD(P)-bd_dom_sf"/>
</dbReference>
<dbReference type="Proteomes" id="UP000810292">
    <property type="component" value="Unassembled WGS sequence"/>
</dbReference>
<reference evidence="3" key="1">
    <citation type="submission" date="2020-10" db="EMBL/GenBank/DDBJ databases">
        <authorList>
            <person name="Gilroy R."/>
        </authorList>
    </citation>
    <scope>NUCLEOTIDE SEQUENCE</scope>
    <source>
        <strain evidence="3">14700</strain>
    </source>
</reference>
<dbReference type="Pfam" id="PF22725">
    <property type="entry name" value="GFO_IDH_MocA_C3"/>
    <property type="match status" value="1"/>
</dbReference>
<evidence type="ECO:0000313" key="4">
    <source>
        <dbReference type="Proteomes" id="UP000810292"/>
    </source>
</evidence>
<proteinExistence type="predicted"/>
<dbReference type="Gene3D" id="3.40.50.720">
    <property type="entry name" value="NAD(P)-binding Rossmann-like Domain"/>
    <property type="match status" value="1"/>
</dbReference>
<evidence type="ECO:0000259" key="2">
    <source>
        <dbReference type="Pfam" id="PF22725"/>
    </source>
</evidence>
<dbReference type="Pfam" id="PF01408">
    <property type="entry name" value="GFO_IDH_MocA"/>
    <property type="match status" value="1"/>
</dbReference>
<dbReference type="InterPro" id="IPR055170">
    <property type="entry name" value="GFO_IDH_MocA-like_dom"/>
</dbReference>
<gene>
    <name evidence="3" type="ORF">IAA72_00450</name>
</gene>
<dbReference type="SUPFAM" id="SSF51735">
    <property type="entry name" value="NAD(P)-binding Rossmann-fold domains"/>
    <property type="match status" value="1"/>
</dbReference>
<dbReference type="SUPFAM" id="SSF55347">
    <property type="entry name" value="Glyceraldehyde-3-phosphate dehydrogenase-like, C-terminal domain"/>
    <property type="match status" value="1"/>
</dbReference>
<organism evidence="3 4">
    <name type="scientific">Candidatus Ornithospirochaeta stercoravium</name>
    <dbReference type="NCBI Taxonomy" id="2840897"/>
    <lineage>
        <taxon>Bacteria</taxon>
        <taxon>Pseudomonadati</taxon>
        <taxon>Spirochaetota</taxon>
        <taxon>Spirochaetia</taxon>
        <taxon>Spirochaetales</taxon>
        <taxon>Spirochaetaceae</taxon>
        <taxon>Spirochaetaceae incertae sedis</taxon>
        <taxon>Candidatus Ornithospirochaeta</taxon>
    </lineage>
</organism>
<dbReference type="AlphaFoldDB" id="A0A9D9IAM8"/>
<dbReference type="InterPro" id="IPR000683">
    <property type="entry name" value="Gfo/Idh/MocA-like_OxRdtase_N"/>
</dbReference>